<dbReference type="Proteomes" id="UP000308600">
    <property type="component" value="Unassembled WGS sequence"/>
</dbReference>
<keyword evidence="2" id="KW-1185">Reference proteome</keyword>
<protein>
    <submittedName>
        <fullName evidence="1">Uncharacterized protein</fullName>
    </submittedName>
</protein>
<gene>
    <name evidence="1" type="ORF">BDN72DRAFT_862652</name>
</gene>
<proteinExistence type="predicted"/>
<dbReference type="EMBL" id="ML208565">
    <property type="protein sequence ID" value="TFK62706.1"/>
    <property type="molecule type" value="Genomic_DNA"/>
</dbReference>
<evidence type="ECO:0000313" key="1">
    <source>
        <dbReference type="EMBL" id="TFK62706.1"/>
    </source>
</evidence>
<sequence length="119" mass="12740">MYAFGKGTVPKRNSIAVIMENYASQLARHYGTDLVSDVMTHSHSDLHLDMSNDPSHIISQAEESTPYSAPPLRIKDAAVNGSITSGIHSHFHPKHALDPSEAPAQFDLAAACVNAVGFG</sequence>
<evidence type="ECO:0000313" key="2">
    <source>
        <dbReference type="Proteomes" id="UP000308600"/>
    </source>
</evidence>
<reference evidence="1 2" key="1">
    <citation type="journal article" date="2019" name="Nat. Ecol. Evol.">
        <title>Megaphylogeny resolves global patterns of mushroom evolution.</title>
        <authorList>
            <person name="Varga T."/>
            <person name="Krizsan K."/>
            <person name="Foldi C."/>
            <person name="Dima B."/>
            <person name="Sanchez-Garcia M."/>
            <person name="Sanchez-Ramirez S."/>
            <person name="Szollosi G.J."/>
            <person name="Szarkandi J.G."/>
            <person name="Papp V."/>
            <person name="Albert L."/>
            <person name="Andreopoulos W."/>
            <person name="Angelini C."/>
            <person name="Antonin V."/>
            <person name="Barry K.W."/>
            <person name="Bougher N.L."/>
            <person name="Buchanan P."/>
            <person name="Buyck B."/>
            <person name="Bense V."/>
            <person name="Catcheside P."/>
            <person name="Chovatia M."/>
            <person name="Cooper J."/>
            <person name="Damon W."/>
            <person name="Desjardin D."/>
            <person name="Finy P."/>
            <person name="Geml J."/>
            <person name="Haridas S."/>
            <person name="Hughes K."/>
            <person name="Justo A."/>
            <person name="Karasinski D."/>
            <person name="Kautmanova I."/>
            <person name="Kiss B."/>
            <person name="Kocsube S."/>
            <person name="Kotiranta H."/>
            <person name="LaButti K.M."/>
            <person name="Lechner B.E."/>
            <person name="Liimatainen K."/>
            <person name="Lipzen A."/>
            <person name="Lukacs Z."/>
            <person name="Mihaltcheva S."/>
            <person name="Morgado L.N."/>
            <person name="Niskanen T."/>
            <person name="Noordeloos M.E."/>
            <person name="Ohm R.A."/>
            <person name="Ortiz-Santana B."/>
            <person name="Ovrebo C."/>
            <person name="Racz N."/>
            <person name="Riley R."/>
            <person name="Savchenko A."/>
            <person name="Shiryaev A."/>
            <person name="Soop K."/>
            <person name="Spirin V."/>
            <person name="Szebenyi C."/>
            <person name="Tomsovsky M."/>
            <person name="Tulloss R.E."/>
            <person name="Uehling J."/>
            <person name="Grigoriev I.V."/>
            <person name="Vagvolgyi C."/>
            <person name="Papp T."/>
            <person name="Martin F.M."/>
            <person name="Miettinen O."/>
            <person name="Hibbett D.S."/>
            <person name="Nagy L.G."/>
        </authorList>
    </citation>
    <scope>NUCLEOTIDE SEQUENCE [LARGE SCALE GENOMIC DNA]</scope>
    <source>
        <strain evidence="1 2">NL-1719</strain>
    </source>
</reference>
<name>A0ACD3AAK4_9AGAR</name>
<organism evidence="1 2">
    <name type="scientific">Pluteus cervinus</name>
    <dbReference type="NCBI Taxonomy" id="181527"/>
    <lineage>
        <taxon>Eukaryota</taxon>
        <taxon>Fungi</taxon>
        <taxon>Dikarya</taxon>
        <taxon>Basidiomycota</taxon>
        <taxon>Agaricomycotina</taxon>
        <taxon>Agaricomycetes</taxon>
        <taxon>Agaricomycetidae</taxon>
        <taxon>Agaricales</taxon>
        <taxon>Pluteineae</taxon>
        <taxon>Pluteaceae</taxon>
        <taxon>Pluteus</taxon>
    </lineage>
</organism>
<accession>A0ACD3AAK4</accession>